<keyword evidence="2" id="KW-1185">Reference proteome</keyword>
<accession>A0ABP7A6K3</accession>
<reference evidence="2" key="1">
    <citation type="journal article" date="2019" name="Int. J. Syst. Evol. Microbiol.">
        <title>The Global Catalogue of Microorganisms (GCM) 10K type strain sequencing project: providing services to taxonomists for standard genome sequencing and annotation.</title>
        <authorList>
            <consortium name="The Broad Institute Genomics Platform"/>
            <consortium name="The Broad Institute Genome Sequencing Center for Infectious Disease"/>
            <person name="Wu L."/>
            <person name="Ma J."/>
        </authorList>
    </citation>
    <scope>NUCLEOTIDE SEQUENCE [LARGE SCALE GENOMIC DNA]</scope>
    <source>
        <strain evidence="2">JCM 16544</strain>
    </source>
</reference>
<comment type="caution">
    <text evidence="1">The sequence shown here is derived from an EMBL/GenBank/DDBJ whole genome shotgun (WGS) entry which is preliminary data.</text>
</comment>
<proteinExistence type="predicted"/>
<dbReference type="Proteomes" id="UP001501697">
    <property type="component" value="Unassembled WGS sequence"/>
</dbReference>
<evidence type="ECO:0000313" key="2">
    <source>
        <dbReference type="Proteomes" id="UP001501697"/>
    </source>
</evidence>
<protein>
    <submittedName>
        <fullName evidence="1">Uncharacterized protein</fullName>
    </submittedName>
</protein>
<name>A0ABP7A6K3_9MICO</name>
<sequence>MHMLVFDVSPILSGPFADDMPAVLEVEAEYPGEKFSDAWRRSFEVAYPGVDDWFIGWWKIRLDEPDLPLMSIDPDMPVAEAERFFGSRDSKIGIAWGLGGDGHILVDAIWTLLSLGLTLEGILSITGRTRDGYESVVNRETRRVYEDWRDSGDSDPSDVLVRAIRRRPCWHADRLRAVFGEDGGRLSDAMRGADYVPRRDARGHRVWVEKSDEYDWDELGAMMEQEC</sequence>
<organism evidence="1 2">
    <name type="scientific">Microbacterium awajiense</name>
    <dbReference type="NCBI Taxonomy" id="415214"/>
    <lineage>
        <taxon>Bacteria</taxon>
        <taxon>Bacillati</taxon>
        <taxon>Actinomycetota</taxon>
        <taxon>Actinomycetes</taxon>
        <taxon>Micrococcales</taxon>
        <taxon>Microbacteriaceae</taxon>
        <taxon>Microbacterium</taxon>
    </lineage>
</organism>
<gene>
    <name evidence="1" type="ORF">GCM10022200_05360</name>
</gene>
<evidence type="ECO:0000313" key="1">
    <source>
        <dbReference type="EMBL" id="GAA3625935.1"/>
    </source>
</evidence>
<dbReference type="EMBL" id="BAAAYU010000001">
    <property type="protein sequence ID" value="GAA3625935.1"/>
    <property type="molecule type" value="Genomic_DNA"/>
</dbReference>